<name>A0AAJ5S2R7_9PSED</name>
<protein>
    <submittedName>
        <fullName evidence="1">Uncharacterized protein</fullName>
    </submittedName>
</protein>
<accession>A0AAJ5S2R7</accession>
<organism evidence="1 2">
    <name type="scientific">Pseudomonas juntendi</name>
    <dbReference type="NCBI Taxonomy" id="2666183"/>
    <lineage>
        <taxon>Bacteria</taxon>
        <taxon>Pseudomonadati</taxon>
        <taxon>Pseudomonadota</taxon>
        <taxon>Gammaproteobacteria</taxon>
        <taxon>Pseudomonadales</taxon>
        <taxon>Pseudomonadaceae</taxon>
        <taxon>Pseudomonas</taxon>
    </lineage>
</organism>
<evidence type="ECO:0000313" key="2">
    <source>
        <dbReference type="Proteomes" id="UP001217631"/>
    </source>
</evidence>
<dbReference type="AlphaFoldDB" id="A0AAJ5S2R7"/>
<dbReference type="EMBL" id="CP118677">
    <property type="protein sequence ID" value="WEA19062.1"/>
    <property type="molecule type" value="Genomic_DNA"/>
</dbReference>
<dbReference type="Proteomes" id="UP001217631">
    <property type="component" value="Chromosome"/>
</dbReference>
<gene>
    <name evidence="1" type="ORF">PWA60_17395</name>
</gene>
<sequence length="62" mass="7071">MTIDQVREERRMLAEQILGAIKAFNEKTGLDVEYVNLNYLDHKPLVGASHQFLASVEVELNI</sequence>
<proteinExistence type="predicted"/>
<evidence type="ECO:0000313" key="1">
    <source>
        <dbReference type="EMBL" id="WEA19062.1"/>
    </source>
</evidence>
<reference evidence="1" key="1">
    <citation type="submission" date="2023-02" db="EMBL/GenBank/DDBJ databases">
        <title>tmexCD-toprJ-like cluster.</title>
        <authorList>
            <person name="Gao X."/>
            <person name="Wang C."/>
            <person name="Liu J."/>
        </authorList>
    </citation>
    <scope>NUCLEOTIDE SEQUENCE</scope>
    <source>
        <strain evidence="1">GDW21C697WI</strain>
    </source>
</reference>